<dbReference type="CDD" id="cd22269">
    <property type="entry name" value="DPBB_EG45-like"/>
    <property type="match status" value="1"/>
</dbReference>
<dbReference type="AlphaFoldDB" id="A0AAV3RNB6"/>
<dbReference type="InterPro" id="IPR036908">
    <property type="entry name" value="RlpA-like_sf"/>
</dbReference>
<dbReference type="EMBL" id="BAABME010028169">
    <property type="protein sequence ID" value="GAA0176969.1"/>
    <property type="molecule type" value="Genomic_DNA"/>
</dbReference>
<dbReference type="PANTHER" id="PTHR47480">
    <property type="entry name" value="EG45-LIKE DOMAIN CONTAINING PROTEIN"/>
    <property type="match status" value="1"/>
</dbReference>
<accession>A0AAV3RNB6</accession>
<protein>
    <recommendedName>
        <fullName evidence="2">Expansin-like EG45 domain-containing protein</fullName>
    </recommendedName>
</protein>
<evidence type="ECO:0000313" key="4">
    <source>
        <dbReference type="Proteomes" id="UP001454036"/>
    </source>
</evidence>
<sequence length="143" mass="15480">MYILSSNGYYHFYVLLTIIFYVIELAKSDIGTASRYSPPYSPTTCFGNDPTQFPSSNLFAAAGSGIWDNGASCGRQYLVKCISGSIEEACVPLDGPIQIRIVEFAENIVSEASSPIASIILSNAAFQTIANMSISVINIEFLQ</sequence>
<keyword evidence="1" id="KW-0472">Membrane</keyword>
<dbReference type="PANTHER" id="PTHR47480:SF1">
    <property type="entry name" value="EG45-LIKE DOMAIN CONTAINING PROTEIN 1"/>
    <property type="match status" value="1"/>
</dbReference>
<name>A0AAV3RNB6_LITER</name>
<keyword evidence="4" id="KW-1185">Reference proteome</keyword>
<dbReference type="PROSITE" id="PS50842">
    <property type="entry name" value="EXPANSIN_EG45"/>
    <property type="match status" value="1"/>
</dbReference>
<feature type="domain" description="Expansin-like EG45" evidence="2">
    <location>
        <begin position="31"/>
        <end position="143"/>
    </location>
</feature>
<comment type="caution">
    <text evidence="3">The sequence shown here is derived from an EMBL/GenBank/DDBJ whole genome shotgun (WGS) entry which is preliminary data.</text>
</comment>
<dbReference type="Gene3D" id="2.40.40.10">
    <property type="entry name" value="RlpA-like domain"/>
    <property type="match status" value="1"/>
</dbReference>
<evidence type="ECO:0000259" key="2">
    <source>
        <dbReference type="PROSITE" id="PS50842"/>
    </source>
</evidence>
<evidence type="ECO:0000256" key="1">
    <source>
        <dbReference type="SAM" id="Phobius"/>
    </source>
</evidence>
<organism evidence="3 4">
    <name type="scientific">Lithospermum erythrorhizon</name>
    <name type="common">Purple gromwell</name>
    <name type="synonym">Lithospermum officinale var. erythrorhizon</name>
    <dbReference type="NCBI Taxonomy" id="34254"/>
    <lineage>
        <taxon>Eukaryota</taxon>
        <taxon>Viridiplantae</taxon>
        <taxon>Streptophyta</taxon>
        <taxon>Embryophyta</taxon>
        <taxon>Tracheophyta</taxon>
        <taxon>Spermatophyta</taxon>
        <taxon>Magnoliopsida</taxon>
        <taxon>eudicotyledons</taxon>
        <taxon>Gunneridae</taxon>
        <taxon>Pentapetalae</taxon>
        <taxon>asterids</taxon>
        <taxon>lamiids</taxon>
        <taxon>Boraginales</taxon>
        <taxon>Boraginaceae</taxon>
        <taxon>Boraginoideae</taxon>
        <taxon>Lithospermeae</taxon>
        <taxon>Lithospermum</taxon>
    </lineage>
</organism>
<feature type="transmembrane region" description="Helical" evidence="1">
    <location>
        <begin position="6"/>
        <end position="26"/>
    </location>
</feature>
<evidence type="ECO:0000313" key="3">
    <source>
        <dbReference type="EMBL" id="GAA0176969.1"/>
    </source>
</evidence>
<gene>
    <name evidence="3" type="ORF">LIER_42119</name>
</gene>
<dbReference type="SUPFAM" id="SSF50685">
    <property type="entry name" value="Barwin-like endoglucanases"/>
    <property type="match status" value="1"/>
</dbReference>
<proteinExistence type="predicted"/>
<keyword evidence="1" id="KW-0812">Transmembrane</keyword>
<keyword evidence="1" id="KW-1133">Transmembrane helix</keyword>
<dbReference type="Proteomes" id="UP001454036">
    <property type="component" value="Unassembled WGS sequence"/>
</dbReference>
<dbReference type="InterPro" id="IPR007112">
    <property type="entry name" value="Expansin/allergen_DPBB_dom"/>
</dbReference>
<reference evidence="3 4" key="1">
    <citation type="submission" date="2024-01" db="EMBL/GenBank/DDBJ databases">
        <title>The complete chloroplast genome sequence of Lithospermum erythrorhizon: insights into the phylogenetic relationship among Boraginaceae species and the maternal lineages of purple gromwells.</title>
        <authorList>
            <person name="Okada T."/>
            <person name="Watanabe K."/>
        </authorList>
    </citation>
    <scope>NUCLEOTIDE SEQUENCE [LARGE SCALE GENOMIC DNA]</scope>
</reference>